<dbReference type="EMBL" id="PGCI01001022">
    <property type="protein sequence ID" value="PLW09178.1"/>
    <property type="molecule type" value="Genomic_DNA"/>
</dbReference>
<evidence type="ECO:0000313" key="2">
    <source>
        <dbReference type="EMBL" id="PLW09178.1"/>
    </source>
</evidence>
<sequence length="408" mass="45475">MVGSLGSAIIDRLQFPSSKVLTILLIASFGFCLPLSSAPMPDGSHSNAIIGHQVEAFSGRANAPNDQPSLTPSTETQKSCFFPNSKLNKSNNLPSQQSDDLSRGRSPFNSGTEDSTRGKSLPKYRSPDCTARPGGTSRPQKFRTPDRPKGRKKGRPRNWDKLMDAFRKNWIYYFKKISQKIRSTLVANAAAGNKWKIVNLDLIANITSMEIPKVILSPKTMFQGMMMNPEDDVGDMTGVLEQIVSLAPIGPLVHRTEVDLDFNLEQVIQLFFVSPRQSTTRLSSAGPEEIPHVTASSSQTGHPRTYGGAIDPLREYLVEHQPEKRKSYLRETLKQHNLEIRAPHGPQILKDAFNFWLNAALRRIHPFENMSWFSLCPFNHRGEDTGSLAPCIVTFTNGKKGMHLSDLF</sequence>
<comment type="caution">
    <text evidence="2">The sequence shown here is derived from an EMBL/GenBank/DDBJ whole genome shotgun (WGS) entry which is preliminary data.</text>
</comment>
<protein>
    <submittedName>
        <fullName evidence="2">Uncharacterized protein</fullName>
    </submittedName>
</protein>
<reference evidence="2 3" key="1">
    <citation type="submission" date="2017-11" db="EMBL/GenBank/DDBJ databases">
        <title>De novo assembly and phasing of dikaryotic genomes from two isolates of Puccinia coronata f. sp. avenae, the causal agent of oat crown rust.</title>
        <authorList>
            <person name="Miller M.E."/>
            <person name="Zhang Y."/>
            <person name="Omidvar V."/>
            <person name="Sperschneider J."/>
            <person name="Schwessinger B."/>
            <person name="Raley C."/>
            <person name="Palmer J.M."/>
            <person name="Garnica D."/>
            <person name="Upadhyaya N."/>
            <person name="Rathjen J."/>
            <person name="Taylor J.M."/>
            <person name="Park R.F."/>
            <person name="Dodds P.N."/>
            <person name="Hirsch C.D."/>
            <person name="Kianian S.F."/>
            <person name="Figueroa M."/>
        </authorList>
    </citation>
    <scope>NUCLEOTIDE SEQUENCE [LARGE SCALE GENOMIC DNA]</scope>
    <source>
        <strain evidence="2">12SD80</strain>
    </source>
</reference>
<feature type="region of interest" description="Disordered" evidence="1">
    <location>
        <begin position="59"/>
        <end position="159"/>
    </location>
</feature>
<dbReference type="Proteomes" id="UP000235392">
    <property type="component" value="Unassembled WGS sequence"/>
</dbReference>
<gene>
    <name evidence="2" type="ORF">PCASD_21509</name>
</gene>
<organism evidence="2 3">
    <name type="scientific">Puccinia coronata f. sp. avenae</name>
    <dbReference type="NCBI Taxonomy" id="200324"/>
    <lineage>
        <taxon>Eukaryota</taxon>
        <taxon>Fungi</taxon>
        <taxon>Dikarya</taxon>
        <taxon>Basidiomycota</taxon>
        <taxon>Pucciniomycotina</taxon>
        <taxon>Pucciniomycetes</taxon>
        <taxon>Pucciniales</taxon>
        <taxon>Pucciniaceae</taxon>
        <taxon>Puccinia</taxon>
    </lineage>
</organism>
<proteinExistence type="predicted"/>
<dbReference type="AlphaFoldDB" id="A0A2N5S7H4"/>
<evidence type="ECO:0000256" key="1">
    <source>
        <dbReference type="SAM" id="MobiDB-lite"/>
    </source>
</evidence>
<feature type="compositionally biased region" description="Low complexity" evidence="1">
    <location>
        <begin position="81"/>
        <end position="94"/>
    </location>
</feature>
<evidence type="ECO:0000313" key="3">
    <source>
        <dbReference type="Proteomes" id="UP000235392"/>
    </source>
</evidence>
<name>A0A2N5S7H4_9BASI</name>
<accession>A0A2N5S7H4</accession>
<feature type="compositionally biased region" description="Polar residues" evidence="1">
    <location>
        <begin position="64"/>
        <end position="79"/>
    </location>
</feature>
<feature type="region of interest" description="Disordered" evidence="1">
    <location>
        <begin position="282"/>
        <end position="304"/>
    </location>
</feature>